<dbReference type="PANTHER" id="PTHR30353">
    <property type="entry name" value="INNER MEMBRANE PROTEIN DEDA-RELATED"/>
    <property type="match status" value="1"/>
</dbReference>
<evidence type="ECO:0000259" key="8">
    <source>
        <dbReference type="Pfam" id="PF09335"/>
    </source>
</evidence>
<evidence type="ECO:0000313" key="9">
    <source>
        <dbReference type="EMBL" id="OZI59308.1"/>
    </source>
</evidence>
<keyword evidence="3 7" id="KW-1003">Cell membrane</keyword>
<comment type="caution">
    <text evidence="9">The sequence shown here is derived from an EMBL/GenBank/DDBJ whole genome shotgun (WGS) entry which is preliminary data.</text>
</comment>
<keyword evidence="10" id="KW-1185">Reference proteome</keyword>
<dbReference type="Proteomes" id="UP000216885">
    <property type="component" value="Unassembled WGS sequence"/>
</dbReference>
<feature type="transmembrane region" description="Helical" evidence="7">
    <location>
        <begin position="62"/>
        <end position="81"/>
    </location>
</feature>
<comment type="similarity">
    <text evidence="2 7">Belongs to the DedA family.</text>
</comment>
<evidence type="ECO:0000256" key="6">
    <source>
        <dbReference type="ARBA" id="ARBA00023136"/>
    </source>
</evidence>
<keyword evidence="6 7" id="KW-0472">Membrane</keyword>
<comment type="subcellular location">
    <subcellularLocation>
        <location evidence="1 7">Cell membrane</location>
        <topology evidence="1 7">Multi-pass membrane protein</topology>
    </subcellularLocation>
</comment>
<dbReference type="RefSeq" id="WP_094837485.1">
    <property type="nucleotide sequence ID" value="NZ_NEVQ01000008.1"/>
</dbReference>
<protein>
    <recommendedName>
        <fullName evidence="8">VTT domain-containing protein</fullName>
    </recommendedName>
</protein>
<evidence type="ECO:0000256" key="5">
    <source>
        <dbReference type="ARBA" id="ARBA00022989"/>
    </source>
</evidence>
<gene>
    <name evidence="9" type="ORF">CAL20_05830</name>
</gene>
<evidence type="ECO:0000256" key="7">
    <source>
        <dbReference type="RuleBase" id="RU367016"/>
    </source>
</evidence>
<evidence type="ECO:0000256" key="2">
    <source>
        <dbReference type="ARBA" id="ARBA00010792"/>
    </source>
</evidence>
<evidence type="ECO:0000256" key="3">
    <source>
        <dbReference type="ARBA" id="ARBA00022475"/>
    </source>
</evidence>
<keyword evidence="4 7" id="KW-0812">Transmembrane</keyword>
<feature type="domain" description="VTT" evidence="8">
    <location>
        <begin position="39"/>
        <end position="160"/>
    </location>
</feature>
<keyword evidence="5 7" id="KW-1133">Transmembrane helix</keyword>
<evidence type="ECO:0000313" key="10">
    <source>
        <dbReference type="Proteomes" id="UP000216885"/>
    </source>
</evidence>
<proteinExistence type="inferred from homology"/>
<feature type="transmembrane region" description="Helical" evidence="7">
    <location>
        <begin position="176"/>
        <end position="198"/>
    </location>
</feature>
<feature type="transmembrane region" description="Helical" evidence="7">
    <location>
        <begin position="145"/>
        <end position="164"/>
    </location>
</feature>
<dbReference type="AlphaFoldDB" id="A0A261UBJ4"/>
<dbReference type="EMBL" id="NEVQ01000008">
    <property type="protein sequence ID" value="OZI59308.1"/>
    <property type="molecule type" value="Genomic_DNA"/>
</dbReference>
<evidence type="ECO:0000256" key="4">
    <source>
        <dbReference type="ARBA" id="ARBA00022692"/>
    </source>
</evidence>
<dbReference type="InterPro" id="IPR032818">
    <property type="entry name" value="DedA-like"/>
</dbReference>
<accession>A0A261UBJ4</accession>
<evidence type="ECO:0000256" key="1">
    <source>
        <dbReference type="ARBA" id="ARBA00004651"/>
    </source>
</evidence>
<feature type="transmembrane region" description="Helical" evidence="7">
    <location>
        <begin position="32"/>
        <end position="56"/>
    </location>
</feature>
<name>A0A261UBJ4_9BORD</name>
<dbReference type="Pfam" id="PF09335">
    <property type="entry name" value="VTT_dom"/>
    <property type="match status" value="1"/>
</dbReference>
<reference evidence="9 10" key="1">
    <citation type="submission" date="2017-05" db="EMBL/GenBank/DDBJ databases">
        <title>Complete and WGS of Bordetella genogroups.</title>
        <authorList>
            <person name="Spilker T."/>
            <person name="LiPuma J."/>
        </authorList>
    </citation>
    <scope>NUCLEOTIDE SEQUENCE [LARGE SCALE GENOMIC DNA]</scope>
    <source>
        <strain evidence="9 10">AU9919</strain>
    </source>
</reference>
<sequence>MDTYIDKIGQFIQANQDWAGPITFLLTLGESLIIVGLFIPATALMLLTGGLIGAGTLSPWNVLAWGIAGAIVGDALSYGLGRWLGPSMLRRWPFNTQRTAVARARLFFSRYGFASVLIGRFLGPIRSTIPTVAGIMGMKHARFQLANVLSAVVWLPLMLAPGFITARSVGAMQDSQMGLIIGTAASVLLGVGLLVGFMRKRQQPERARPRRG</sequence>
<dbReference type="PANTHER" id="PTHR30353:SF15">
    <property type="entry name" value="INNER MEMBRANE PROTEIN YABI"/>
    <property type="match status" value="1"/>
</dbReference>
<organism evidence="9 10">
    <name type="scientific">Bordetella genomosp. 4</name>
    <dbReference type="NCBI Taxonomy" id="463044"/>
    <lineage>
        <taxon>Bacteria</taxon>
        <taxon>Pseudomonadati</taxon>
        <taxon>Pseudomonadota</taxon>
        <taxon>Betaproteobacteria</taxon>
        <taxon>Burkholderiales</taxon>
        <taxon>Alcaligenaceae</taxon>
        <taxon>Bordetella</taxon>
    </lineage>
</organism>
<dbReference type="InterPro" id="IPR032816">
    <property type="entry name" value="VTT_dom"/>
</dbReference>
<dbReference type="GO" id="GO:0005886">
    <property type="term" value="C:plasma membrane"/>
    <property type="evidence" value="ECO:0007669"/>
    <property type="project" value="UniProtKB-SubCell"/>
</dbReference>